<dbReference type="EMBL" id="LT630450">
    <property type="protein sequence ID" value="SFV72722.1"/>
    <property type="molecule type" value="Genomic_DNA"/>
</dbReference>
<dbReference type="InterPro" id="IPR001608">
    <property type="entry name" value="Ala_racemase_N"/>
</dbReference>
<dbReference type="OrthoDB" id="9811417at2"/>
<protein>
    <submittedName>
        <fullName evidence="4">Type III PLP / low-specificity D-threonine aldolase</fullName>
    </submittedName>
</protein>
<dbReference type="SMART" id="SM01119">
    <property type="entry name" value="D-ser_dehydrat"/>
    <property type="match status" value="1"/>
</dbReference>
<dbReference type="Pfam" id="PF14031">
    <property type="entry name" value="D-ser_dehydrat"/>
    <property type="match status" value="1"/>
</dbReference>
<dbReference type="AlphaFoldDB" id="A0A1K1LDF1"/>
<dbReference type="RefSeq" id="WP_072333511.1">
    <property type="nucleotide sequence ID" value="NZ_DBGAMW010000088.1"/>
</dbReference>
<feature type="domain" description="D-serine dehydratase-like" evidence="3">
    <location>
        <begin position="255"/>
        <end position="357"/>
    </location>
</feature>
<sequence length="371" mass="39790">MTTLAALTTPCLLLEDEKLQANMDRLARRLHERGVSLRPHLKTCKNREIARRCMESPTGPATVSTLAEAEYFAAGGVRDICYAVGIAPNKLERVAGLRRRGIDLSVVLDNEESARLLVDFARQRDCRLAVLLEIDCDGHRAGLRPDDPRLTAIAALLRDGGQEVRGVLTHAGSAYDLPGTEAITALAAQECAAATTAARLLREAGFPCPVVSVGSTPTAFFGEDFSGITEVRAGVYVFQDLVMAGLGVCRPEDLALSVLTTVIGRQGDGRALIVDAGWMALSRDTGLPWKRDAFGYGLVCDEAGQLIPGLRVTETNQEHGIVSGPSCPALPAGTRLRILPVHACATAACFDSYILLQDGRISGRLERCRGW</sequence>
<comment type="similarity">
    <text evidence="1">Belongs to the DSD1 family.</text>
</comment>
<dbReference type="Pfam" id="PF01168">
    <property type="entry name" value="Ala_racemase_N"/>
    <property type="match status" value="1"/>
</dbReference>
<dbReference type="Proteomes" id="UP000186323">
    <property type="component" value="Chromosome I"/>
</dbReference>
<dbReference type="Gene3D" id="2.40.37.20">
    <property type="entry name" value="D-serine dehydratase-like domain"/>
    <property type="match status" value="1"/>
</dbReference>
<evidence type="ECO:0000256" key="2">
    <source>
        <dbReference type="ARBA" id="ARBA00023239"/>
    </source>
</evidence>
<accession>A0A1K1LDF1</accession>
<proteinExistence type="inferred from homology"/>
<dbReference type="PANTHER" id="PTHR28004">
    <property type="entry name" value="ZGC:162816-RELATED"/>
    <property type="match status" value="1"/>
</dbReference>
<dbReference type="InterPro" id="IPR051466">
    <property type="entry name" value="D-amino_acid_metab_enzyme"/>
</dbReference>
<name>A0A1K1LDF1_9BACT</name>
<evidence type="ECO:0000259" key="3">
    <source>
        <dbReference type="SMART" id="SM01119"/>
    </source>
</evidence>
<evidence type="ECO:0000256" key="1">
    <source>
        <dbReference type="ARBA" id="ARBA00005323"/>
    </source>
</evidence>
<evidence type="ECO:0000313" key="5">
    <source>
        <dbReference type="Proteomes" id="UP000186323"/>
    </source>
</evidence>
<dbReference type="InterPro" id="IPR029066">
    <property type="entry name" value="PLP-binding_barrel"/>
</dbReference>
<dbReference type="PANTHER" id="PTHR28004:SF2">
    <property type="entry name" value="D-SERINE DEHYDRATASE"/>
    <property type="match status" value="1"/>
</dbReference>
<keyword evidence="2" id="KW-0456">Lyase</keyword>
<keyword evidence="5" id="KW-1185">Reference proteome</keyword>
<dbReference type="InterPro" id="IPR026956">
    <property type="entry name" value="D-ser_dehydrat-like_dom"/>
</dbReference>
<dbReference type="GO" id="GO:0036088">
    <property type="term" value="P:D-serine catabolic process"/>
    <property type="evidence" value="ECO:0007669"/>
    <property type="project" value="TreeGrafter"/>
</dbReference>
<dbReference type="KEGG" id="dpg:DESPIGER_0850"/>
<evidence type="ECO:0000313" key="4">
    <source>
        <dbReference type="EMBL" id="SFV72722.1"/>
    </source>
</evidence>
<gene>
    <name evidence="4" type="ORF">DESPIGER_0850</name>
</gene>
<dbReference type="SUPFAM" id="SSF51419">
    <property type="entry name" value="PLP-binding barrel"/>
    <property type="match status" value="1"/>
</dbReference>
<dbReference type="Gene3D" id="3.20.20.10">
    <property type="entry name" value="Alanine racemase"/>
    <property type="match status" value="1"/>
</dbReference>
<reference evidence="5" key="1">
    <citation type="submission" date="2016-10" db="EMBL/GenBank/DDBJ databases">
        <authorList>
            <person name="Wegmann U."/>
        </authorList>
    </citation>
    <scope>NUCLEOTIDE SEQUENCE [LARGE SCALE GENOMIC DNA]</scope>
</reference>
<dbReference type="InterPro" id="IPR042208">
    <property type="entry name" value="D-ser_dehydrat-like_sf"/>
</dbReference>
<dbReference type="GO" id="GO:0008721">
    <property type="term" value="F:D-serine ammonia-lyase activity"/>
    <property type="evidence" value="ECO:0007669"/>
    <property type="project" value="TreeGrafter"/>
</dbReference>
<organism evidence="4 5">
    <name type="scientific">Desulfovibrio piger</name>
    <dbReference type="NCBI Taxonomy" id="901"/>
    <lineage>
        <taxon>Bacteria</taxon>
        <taxon>Pseudomonadati</taxon>
        <taxon>Thermodesulfobacteriota</taxon>
        <taxon>Desulfovibrionia</taxon>
        <taxon>Desulfovibrionales</taxon>
        <taxon>Desulfovibrionaceae</taxon>
        <taxon>Desulfovibrio</taxon>
    </lineage>
</organism>